<dbReference type="PROSITE" id="PS51257">
    <property type="entry name" value="PROKAR_LIPOPROTEIN"/>
    <property type="match status" value="1"/>
</dbReference>
<sequence>MLKRVIFLLLMLSLAMVGCEDSFAAPVSEPLSLGDTYIDEYLANSDYNYQELNDGENWFEKLKRKVKQVVMKFLRWLLGDGRFDTAAEFIFQALPYIAILVLSGLLIWLVSKYEMYPGRDKKLSPIQVGISDDEAIMERSDIQQLIEEAVARGDFRSAVRYSYLQLLKKMKEQTLIDWKIQKTNHEYVSELPEGGLKASFAQVTRVYDYIWYGGFELDRSGFDAVRRSFHQVEKEL</sequence>
<organism evidence="4 5">
    <name type="scientific">Mongoliitalea lutea</name>
    <dbReference type="NCBI Taxonomy" id="849756"/>
    <lineage>
        <taxon>Bacteria</taxon>
        <taxon>Pseudomonadati</taxon>
        <taxon>Bacteroidota</taxon>
        <taxon>Cytophagia</taxon>
        <taxon>Cytophagales</taxon>
        <taxon>Cyclobacteriaceae</taxon>
        <taxon>Mongoliitalea</taxon>
    </lineage>
</organism>
<feature type="chain" id="PRO_5035263872" description="Protein-glutamine gamma-glutamyltransferase-like C-terminal domain-containing protein" evidence="2">
    <location>
        <begin position="25"/>
        <end position="236"/>
    </location>
</feature>
<protein>
    <recommendedName>
        <fullName evidence="3">Protein-glutamine gamma-glutamyltransferase-like C-terminal domain-containing protein</fullName>
    </recommendedName>
</protein>
<gene>
    <name evidence="4" type="ORF">GCM10008106_23990</name>
</gene>
<feature type="signal peptide" evidence="2">
    <location>
        <begin position="1"/>
        <end position="24"/>
    </location>
</feature>
<proteinExistence type="predicted"/>
<dbReference type="EMBL" id="BMYF01000014">
    <property type="protein sequence ID" value="GHB42184.1"/>
    <property type="molecule type" value="Genomic_DNA"/>
</dbReference>
<dbReference type="RefSeq" id="WP_189582757.1">
    <property type="nucleotide sequence ID" value="NZ_BMYF01000014.1"/>
</dbReference>
<accession>A0A8J3CZA3</accession>
<keyword evidence="5" id="KW-1185">Reference proteome</keyword>
<evidence type="ECO:0000259" key="3">
    <source>
        <dbReference type="Pfam" id="PF13559"/>
    </source>
</evidence>
<feature type="transmembrane region" description="Helical" evidence="1">
    <location>
        <begin position="89"/>
        <end position="111"/>
    </location>
</feature>
<keyword evidence="2" id="KW-0732">Signal</keyword>
<evidence type="ECO:0000313" key="5">
    <source>
        <dbReference type="Proteomes" id="UP000642809"/>
    </source>
</evidence>
<keyword evidence="1" id="KW-1133">Transmembrane helix</keyword>
<feature type="domain" description="Protein-glutamine gamma-glutamyltransferase-like C-terminal" evidence="3">
    <location>
        <begin position="163"/>
        <end position="228"/>
    </location>
</feature>
<dbReference type="AlphaFoldDB" id="A0A8J3CZA3"/>
<reference evidence="4" key="1">
    <citation type="journal article" date="2014" name="Int. J. Syst. Evol. Microbiol.">
        <title>Complete genome sequence of Corynebacterium casei LMG S-19264T (=DSM 44701T), isolated from a smear-ripened cheese.</title>
        <authorList>
            <consortium name="US DOE Joint Genome Institute (JGI-PGF)"/>
            <person name="Walter F."/>
            <person name="Albersmeier A."/>
            <person name="Kalinowski J."/>
            <person name="Ruckert C."/>
        </authorList>
    </citation>
    <scope>NUCLEOTIDE SEQUENCE</scope>
    <source>
        <strain evidence="4">KCTC 23224</strain>
    </source>
</reference>
<evidence type="ECO:0000256" key="1">
    <source>
        <dbReference type="SAM" id="Phobius"/>
    </source>
</evidence>
<reference evidence="4" key="2">
    <citation type="submission" date="2020-09" db="EMBL/GenBank/DDBJ databases">
        <authorList>
            <person name="Sun Q."/>
            <person name="Kim S."/>
        </authorList>
    </citation>
    <scope>NUCLEOTIDE SEQUENCE</scope>
    <source>
        <strain evidence="4">KCTC 23224</strain>
    </source>
</reference>
<dbReference type="InterPro" id="IPR025403">
    <property type="entry name" value="TgpA-like_C"/>
</dbReference>
<evidence type="ECO:0000256" key="2">
    <source>
        <dbReference type="SAM" id="SignalP"/>
    </source>
</evidence>
<name>A0A8J3CZA3_9BACT</name>
<dbReference type="Pfam" id="PF13559">
    <property type="entry name" value="DUF4129"/>
    <property type="match status" value="1"/>
</dbReference>
<keyword evidence="1" id="KW-0812">Transmembrane</keyword>
<keyword evidence="1" id="KW-0472">Membrane</keyword>
<dbReference type="Proteomes" id="UP000642809">
    <property type="component" value="Unassembled WGS sequence"/>
</dbReference>
<comment type="caution">
    <text evidence="4">The sequence shown here is derived from an EMBL/GenBank/DDBJ whole genome shotgun (WGS) entry which is preliminary data.</text>
</comment>
<evidence type="ECO:0000313" key="4">
    <source>
        <dbReference type="EMBL" id="GHB42184.1"/>
    </source>
</evidence>